<dbReference type="InterPro" id="IPR001524">
    <property type="entry name" value="Glyco_hydro_6_CS"/>
</dbReference>
<feature type="active site" description="Proton acceptor" evidence="8">
    <location>
        <position position="309"/>
    </location>
</feature>
<evidence type="ECO:0000256" key="12">
    <source>
        <dbReference type="SAM" id="MobiDB-lite"/>
    </source>
</evidence>
<dbReference type="EC" id="3.2.1.-" evidence="11"/>
<dbReference type="EMBL" id="VIVR01000001">
    <property type="protein sequence ID" value="TWE17474.1"/>
    <property type="molecule type" value="Genomic_DNA"/>
</dbReference>
<dbReference type="AlphaFoldDB" id="A0A561EPG2"/>
<evidence type="ECO:0000256" key="2">
    <source>
        <dbReference type="ARBA" id="ARBA00022801"/>
    </source>
</evidence>
<evidence type="ECO:0000313" key="13">
    <source>
        <dbReference type="EMBL" id="TWE17474.1"/>
    </source>
</evidence>
<keyword evidence="2 11" id="KW-0378">Hydrolase</keyword>
<feature type="binding site" evidence="9">
    <location>
        <position position="235"/>
    </location>
    <ligand>
        <name>substrate</name>
    </ligand>
</feature>
<dbReference type="Pfam" id="PF01341">
    <property type="entry name" value="Glyco_hydro_6"/>
    <property type="match status" value="1"/>
</dbReference>
<dbReference type="InterPro" id="IPR016288">
    <property type="entry name" value="Beta_cellobiohydrolase"/>
</dbReference>
<evidence type="ECO:0000256" key="7">
    <source>
        <dbReference type="ARBA" id="ARBA00023326"/>
    </source>
</evidence>
<keyword evidence="14" id="KW-1185">Reference proteome</keyword>
<gene>
    <name evidence="13" type="ORF">FB465_2501</name>
</gene>
<reference evidence="13 14" key="1">
    <citation type="submission" date="2019-06" db="EMBL/GenBank/DDBJ databases">
        <title>Sequencing the genomes of 1000 actinobacteria strains.</title>
        <authorList>
            <person name="Klenk H.-P."/>
        </authorList>
    </citation>
    <scope>NUCLEOTIDE SEQUENCE [LARGE SCALE GENOMIC DNA]</scope>
    <source>
        <strain evidence="13 14">DSM 41649</strain>
    </source>
</reference>
<feature type="binding site" evidence="9">
    <location>
        <position position="303"/>
    </location>
    <ligand>
        <name>substrate</name>
    </ligand>
</feature>
<dbReference type="GO" id="GO:0004553">
    <property type="term" value="F:hydrolase activity, hydrolyzing O-glycosyl compounds"/>
    <property type="evidence" value="ECO:0007669"/>
    <property type="project" value="InterPro"/>
</dbReference>
<comment type="caution">
    <text evidence="13">The sequence shown here is derived from an EMBL/GenBank/DDBJ whole genome shotgun (WGS) entry which is preliminary data.</text>
</comment>
<evidence type="ECO:0000256" key="9">
    <source>
        <dbReference type="PIRSR" id="PIRSR001100-2"/>
    </source>
</evidence>
<evidence type="ECO:0000256" key="4">
    <source>
        <dbReference type="ARBA" id="ARBA00023157"/>
    </source>
</evidence>
<dbReference type="PANTHER" id="PTHR34876:SF4">
    <property type="entry name" value="1,4-BETA-D-GLUCAN CELLOBIOHYDROLASE C-RELATED"/>
    <property type="match status" value="1"/>
</dbReference>
<keyword evidence="1 11" id="KW-0732">Signal</keyword>
<dbReference type="GO" id="GO:0030245">
    <property type="term" value="P:cellulose catabolic process"/>
    <property type="evidence" value="ECO:0007669"/>
    <property type="project" value="UniProtKB-KW"/>
</dbReference>
<evidence type="ECO:0000313" key="14">
    <source>
        <dbReference type="Proteomes" id="UP000318416"/>
    </source>
</evidence>
<evidence type="ECO:0000256" key="5">
    <source>
        <dbReference type="ARBA" id="ARBA00023277"/>
    </source>
</evidence>
<dbReference type="Gene3D" id="3.20.20.40">
    <property type="entry name" value="1, 4-beta cellobiohydrolase"/>
    <property type="match status" value="1"/>
</dbReference>
<keyword evidence="3 11" id="KW-0136">Cellulose degradation</keyword>
<sequence length="335" mass="34815">MRRLWRGVAVAGLVSLAIGSAAGCEGGASRADPDSAPTADRAAVPEQPVDQTFYVSDQTAAARQVTKLKGADAAALARITAQPSALWLGGPDARARAEELTLRATAAGRTALLVAYDIPHRDCGQFSAGGAADGAAYRAWIGELAAGLADRAAWLVLEPDAVAHTLDGCGVTPSAAAERYELLSYAVRELKKHPKVRVYVDAGNAGWVKDPDLLADVLRKSGVGEADGFAVNVSNFYTTEQSSAFAARLSEALGGKHFVIDTSRNGNGPLGDKEWCNPAGRALGEAPSTATGRPGVDAYLWVKSPGESDGDCGRGEPRAGEFWLPYALGLARAGR</sequence>
<evidence type="ECO:0000256" key="6">
    <source>
        <dbReference type="ARBA" id="ARBA00023295"/>
    </source>
</evidence>
<evidence type="ECO:0000256" key="11">
    <source>
        <dbReference type="RuleBase" id="RU361186"/>
    </source>
</evidence>
<feature type="chain" id="PRO_5039747335" description="Glucanase" evidence="11">
    <location>
        <begin position="23"/>
        <end position="335"/>
    </location>
</feature>
<name>A0A561EPG2_9ACTN</name>
<dbReference type="Proteomes" id="UP000318416">
    <property type="component" value="Unassembled WGS sequence"/>
</dbReference>
<dbReference type="SUPFAM" id="SSF51989">
    <property type="entry name" value="Glycosyl hydrolases family 6, cellulases"/>
    <property type="match status" value="1"/>
</dbReference>
<feature type="binding site" evidence="9">
    <location>
        <position position="275"/>
    </location>
    <ligand>
        <name>substrate</name>
    </ligand>
</feature>
<feature type="signal peptide" evidence="11">
    <location>
        <begin position="1"/>
        <end position="22"/>
    </location>
</feature>
<proteinExistence type="inferred from homology"/>
<protein>
    <recommendedName>
        <fullName evidence="11">Glucanase</fullName>
        <ecNumber evidence="11">3.2.1.-</ecNumber>
    </recommendedName>
</protein>
<comment type="similarity">
    <text evidence="11">Belongs to the glycosyl hydrolase family 6.</text>
</comment>
<evidence type="ECO:0000256" key="3">
    <source>
        <dbReference type="ARBA" id="ARBA00023001"/>
    </source>
</evidence>
<dbReference type="PROSITE" id="PS51257">
    <property type="entry name" value="PROKAR_LIPOPROTEIN"/>
    <property type="match status" value="1"/>
</dbReference>
<feature type="binding site" evidence="9">
    <location>
        <position position="307"/>
    </location>
    <ligand>
        <name>substrate</name>
    </ligand>
</feature>
<keyword evidence="4" id="KW-1015">Disulfide bond</keyword>
<dbReference type="InterPro" id="IPR036434">
    <property type="entry name" value="Beta_cellobiohydrolase_sf"/>
</dbReference>
<evidence type="ECO:0000256" key="8">
    <source>
        <dbReference type="PIRSR" id="PIRSR001100-1"/>
    </source>
</evidence>
<organism evidence="13 14">
    <name type="scientific">Kitasatospora atroaurantiaca</name>
    <dbReference type="NCBI Taxonomy" id="285545"/>
    <lineage>
        <taxon>Bacteria</taxon>
        <taxon>Bacillati</taxon>
        <taxon>Actinomycetota</taxon>
        <taxon>Actinomycetes</taxon>
        <taxon>Kitasatosporales</taxon>
        <taxon>Streptomycetaceae</taxon>
        <taxon>Kitasatospora</taxon>
    </lineage>
</organism>
<dbReference type="PIRSF" id="PIRSF001100">
    <property type="entry name" value="Beta_cellobiohydrolase"/>
    <property type="match status" value="1"/>
</dbReference>
<evidence type="ECO:0000256" key="10">
    <source>
        <dbReference type="PROSITE-ProRule" id="PRU10056"/>
    </source>
</evidence>
<dbReference type="PRINTS" id="PR00733">
    <property type="entry name" value="GLHYDRLASE6"/>
</dbReference>
<keyword evidence="5 11" id="KW-0119">Carbohydrate metabolism</keyword>
<evidence type="ECO:0000256" key="1">
    <source>
        <dbReference type="ARBA" id="ARBA00022729"/>
    </source>
</evidence>
<feature type="region of interest" description="Disordered" evidence="12">
    <location>
        <begin position="26"/>
        <end position="48"/>
    </location>
</feature>
<keyword evidence="6 11" id="KW-0326">Glycosidase</keyword>
<dbReference type="PROSITE" id="PS00655">
    <property type="entry name" value="GLYCOSYL_HYDROL_F6_1"/>
    <property type="match status" value="1"/>
</dbReference>
<dbReference type="PANTHER" id="PTHR34876">
    <property type="match status" value="1"/>
</dbReference>
<keyword evidence="7 11" id="KW-0624">Polysaccharide degradation</keyword>
<accession>A0A561EPG2</accession>
<feature type="binding site" evidence="9">
    <location>
        <position position="207"/>
    </location>
    <ligand>
        <name>substrate</name>
    </ligand>
</feature>
<feature type="active site" description="Proton donor" evidence="8">
    <location>
        <position position="160"/>
    </location>
</feature>
<feature type="active site" evidence="10">
    <location>
        <position position="122"/>
    </location>
</feature>
<feature type="binding site" evidence="9">
    <location>
        <position position="87"/>
    </location>
    <ligand>
        <name>substrate</name>
    </ligand>
</feature>